<evidence type="ECO:0000256" key="3">
    <source>
        <dbReference type="SAM" id="SignalP"/>
    </source>
</evidence>
<dbReference type="PANTHER" id="PTHR24416:SF611">
    <property type="entry name" value="TYROSINE-PROTEIN KINASE TRANSMEMBRANE RECEPTOR ROR"/>
    <property type="match status" value="1"/>
</dbReference>
<feature type="domain" description="Protein kinase" evidence="4">
    <location>
        <begin position="970"/>
        <end position="1238"/>
    </location>
</feature>
<evidence type="ECO:0000259" key="4">
    <source>
        <dbReference type="PROSITE" id="PS50011"/>
    </source>
</evidence>
<feature type="transmembrane region" description="Helical" evidence="2">
    <location>
        <begin position="851"/>
        <end position="873"/>
    </location>
</feature>
<feature type="domain" description="EGF-like" evidence="5">
    <location>
        <begin position="83"/>
        <end position="115"/>
    </location>
</feature>
<comment type="caution">
    <text evidence="6">The sequence shown here is derived from an EMBL/GenBank/DDBJ whole genome shotgun (WGS) entry which is preliminary data.</text>
</comment>
<dbReference type="InterPro" id="IPR050122">
    <property type="entry name" value="RTK"/>
</dbReference>
<dbReference type="InterPro" id="IPR000719">
    <property type="entry name" value="Prot_kinase_dom"/>
</dbReference>
<feature type="disulfide bond" evidence="1">
    <location>
        <begin position="105"/>
        <end position="114"/>
    </location>
</feature>
<keyword evidence="2" id="KW-0472">Membrane</keyword>
<evidence type="ECO:0000313" key="6">
    <source>
        <dbReference type="EMBL" id="KAK2160202.1"/>
    </source>
</evidence>
<gene>
    <name evidence="6" type="ORF">LSH36_138g07024</name>
</gene>
<dbReference type="SMART" id="SM00220">
    <property type="entry name" value="S_TKc"/>
    <property type="match status" value="1"/>
</dbReference>
<keyword evidence="1" id="KW-0245">EGF-like domain</keyword>
<feature type="disulfide bond" evidence="1">
    <location>
        <begin position="87"/>
        <end position="97"/>
    </location>
</feature>
<evidence type="ECO:0000259" key="5">
    <source>
        <dbReference type="PROSITE" id="PS50026"/>
    </source>
</evidence>
<proteinExistence type="predicted"/>
<dbReference type="GO" id="GO:0005524">
    <property type="term" value="F:ATP binding"/>
    <property type="evidence" value="ECO:0007669"/>
    <property type="project" value="InterPro"/>
</dbReference>
<comment type="caution">
    <text evidence="1">Lacks conserved residue(s) required for the propagation of feature annotation.</text>
</comment>
<dbReference type="PROSITE" id="PS00022">
    <property type="entry name" value="EGF_1"/>
    <property type="match status" value="1"/>
</dbReference>
<dbReference type="GO" id="GO:0005886">
    <property type="term" value="C:plasma membrane"/>
    <property type="evidence" value="ECO:0007669"/>
    <property type="project" value="TreeGrafter"/>
</dbReference>
<dbReference type="Gene3D" id="1.10.510.10">
    <property type="entry name" value="Transferase(Phosphotransferase) domain 1"/>
    <property type="match status" value="1"/>
</dbReference>
<dbReference type="PROSITE" id="PS50026">
    <property type="entry name" value="EGF_3"/>
    <property type="match status" value="1"/>
</dbReference>
<dbReference type="GO" id="GO:0043235">
    <property type="term" value="C:receptor complex"/>
    <property type="evidence" value="ECO:0007669"/>
    <property type="project" value="TreeGrafter"/>
</dbReference>
<reference evidence="6" key="1">
    <citation type="journal article" date="2023" name="Mol. Biol. Evol.">
        <title>Third-Generation Sequencing Reveals the Adaptive Role of the Epigenome in Three Deep-Sea Polychaetes.</title>
        <authorList>
            <person name="Perez M."/>
            <person name="Aroh O."/>
            <person name="Sun Y."/>
            <person name="Lan Y."/>
            <person name="Juniper S.K."/>
            <person name="Young C.R."/>
            <person name="Angers B."/>
            <person name="Qian P.Y."/>
        </authorList>
    </citation>
    <scope>NUCLEOTIDE SEQUENCE</scope>
    <source>
        <strain evidence="6">P08H-3</strain>
    </source>
</reference>
<dbReference type="InterPro" id="IPR000742">
    <property type="entry name" value="EGF"/>
</dbReference>
<evidence type="ECO:0000256" key="1">
    <source>
        <dbReference type="PROSITE-ProRule" id="PRU00076"/>
    </source>
</evidence>
<dbReference type="PROSITE" id="PS50011">
    <property type="entry name" value="PROTEIN_KINASE_DOM"/>
    <property type="match status" value="1"/>
</dbReference>
<feature type="signal peptide" evidence="3">
    <location>
        <begin position="1"/>
        <end position="21"/>
    </location>
</feature>
<dbReference type="EMBL" id="JAODUP010000138">
    <property type="protein sequence ID" value="KAK2160202.1"/>
    <property type="molecule type" value="Genomic_DNA"/>
</dbReference>
<keyword evidence="3" id="KW-0732">Signal</keyword>
<accession>A0AAD9JW25</accession>
<sequence>MKTDLPLLILCLIAAVKLAEGLTVPSHYVTRYYTVREVRYTWRCYSCGNWWRRRTCCCRRAYYVRVKRYYIACADGYRGWRCNIPICRPSCQNSGVCVAVNKCDCPNTYYGRSCRTEKCSWKTDCYPGICNKASVTCACSSEFDGDNCEKMKEGPIFQSCAASLIDKRNGRNDVVRVNCSYHGDQVNIYTNMRDFTHVRLQWSPTYRKLEDLPPFPNEGYMRTFRVGLVNARGMAILNDTGGSSILNLPFSCPSAASQKTPQETIRCDQERAFNEGVKHNQTLTFIMYGTTGGFKDVRNQDTKGSYVMRDITGQEDSIKAYVVFDLEAPFHCTEGIEGYPCQEEGIRPVMLKQEITKSPDMEIAFPGWNDTDSGLRGFTYKVYRLIYTVDKKLQNLSVPVLSKGYDLFTEEFTSKFRLPDPGMYAVVAGIHDFANNTRYTRGLILYTDPNNTIEKTDIPLAVYPGPGNMTVDGAFWLSDLNQPVKLKWGKHFANKFLAENHYGSPVARIPRDFLESKGNVSSSEVKNIDGIIKFSFSIIHRLQLQKSRRRRQITLPETWTAVNPLEDEITLPALTLRADGNSYTIYMKVEDLAGNVFTDYTYIRVDSTAPKVNDISPNFRKNATKAEKGFYSSVDISANDFDGGLHFLGFTLYDNLNSNDPKQIITGTTVINQSVQDPDLCRSAGKCVCTKENECYDNPLKLYLNNCWFVEYMDVPIKIDISVNNRARLSRNISYELGTVTGISGIGEYPAPFGLRVKNAYGYVIILAWYLPASCYGIRLINLELTGASKKSAILSANEEEAEIKDLVPYADYKARLSITYQGNRNSETVEVKFNTGKPPDGSSKCGTGCIIGIVIGVLVLVGIAIIIVLVVVRLRQHKTPLPDPLMNPVNRISRHFGHAGWEKDDVVQEAPPPSYRDTVHERKESSHDIELNVAYTSDLKLGNFEEDIYTYGEMNTDSKAKWKHSDDRVTVGKTLSRGRFAEIKEGKLKDVTGTRNIAVKMLLDRSADNILLMKAKMNFLATMVPKHNNLVNFVGAVTEGPIILLELCDQSLTSWLKKIQKVTDDVEDNMINFCTDIARGMSHLHETGILHRRLGARNILLKQVPEMFRLVAKITGFGPMTGENTGNVDSDKERIPIKWMALEQLGIEIGKVRPYSNATDVWSFGVTVWEIFSKGAVPFSNVRSSEVLAYLEKGGRLDQPEYASDELYNTVMMACWNSSPNKRPTFQQLTNDLVSMFNGEGGGDMYYDDAPKGAGLPLYDDTLNNI</sequence>
<dbReference type="InterPro" id="IPR001245">
    <property type="entry name" value="Ser-Thr/Tyr_kinase_cat_dom"/>
</dbReference>
<dbReference type="Pfam" id="PF07714">
    <property type="entry name" value="PK_Tyr_Ser-Thr"/>
    <property type="match status" value="1"/>
</dbReference>
<organism evidence="6 7">
    <name type="scientific">Paralvinella palmiformis</name>
    <dbReference type="NCBI Taxonomy" id="53620"/>
    <lineage>
        <taxon>Eukaryota</taxon>
        <taxon>Metazoa</taxon>
        <taxon>Spiralia</taxon>
        <taxon>Lophotrochozoa</taxon>
        <taxon>Annelida</taxon>
        <taxon>Polychaeta</taxon>
        <taxon>Sedentaria</taxon>
        <taxon>Canalipalpata</taxon>
        <taxon>Terebellida</taxon>
        <taxon>Terebelliformia</taxon>
        <taxon>Alvinellidae</taxon>
        <taxon>Paralvinella</taxon>
    </lineage>
</organism>
<evidence type="ECO:0000256" key="2">
    <source>
        <dbReference type="SAM" id="Phobius"/>
    </source>
</evidence>
<keyword evidence="1" id="KW-1015">Disulfide bond</keyword>
<feature type="chain" id="PRO_5042192349" evidence="3">
    <location>
        <begin position="22"/>
        <end position="1267"/>
    </location>
</feature>
<dbReference type="AlphaFoldDB" id="A0AAD9JW25"/>
<name>A0AAD9JW25_9ANNE</name>
<dbReference type="SUPFAM" id="SSF56112">
    <property type="entry name" value="Protein kinase-like (PK-like)"/>
    <property type="match status" value="1"/>
</dbReference>
<dbReference type="Proteomes" id="UP001208570">
    <property type="component" value="Unassembled WGS sequence"/>
</dbReference>
<keyword evidence="7" id="KW-1185">Reference proteome</keyword>
<dbReference type="GO" id="GO:0004714">
    <property type="term" value="F:transmembrane receptor protein tyrosine kinase activity"/>
    <property type="evidence" value="ECO:0007669"/>
    <property type="project" value="TreeGrafter"/>
</dbReference>
<dbReference type="Gene3D" id="2.10.25.10">
    <property type="entry name" value="Laminin"/>
    <property type="match status" value="1"/>
</dbReference>
<evidence type="ECO:0000313" key="7">
    <source>
        <dbReference type="Proteomes" id="UP001208570"/>
    </source>
</evidence>
<dbReference type="InterPro" id="IPR011009">
    <property type="entry name" value="Kinase-like_dom_sf"/>
</dbReference>
<dbReference type="SMART" id="SM00181">
    <property type="entry name" value="EGF"/>
    <property type="match status" value="2"/>
</dbReference>
<keyword evidence="2" id="KW-0812">Transmembrane</keyword>
<protein>
    <submittedName>
        <fullName evidence="6">Uncharacterized protein</fullName>
    </submittedName>
</protein>
<dbReference type="PANTHER" id="PTHR24416">
    <property type="entry name" value="TYROSINE-PROTEIN KINASE RECEPTOR"/>
    <property type="match status" value="1"/>
</dbReference>
<dbReference type="GO" id="GO:0007169">
    <property type="term" value="P:cell surface receptor protein tyrosine kinase signaling pathway"/>
    <property type="evidence" value="ECO:0007669"/>
    <property type="project" value="TreeGrafter"/>
</dbReference>
<keyword evidence="2" id="KW-1133">Transmembrane helix</keyword>